<protein>
    <submittedName>
        <fullName evidence="2">Uncharacterized protein</fullName>
    </submittedName>
</protein>
<sequence length="94" mass="10870">KTKTSSNISSIKDMKFFLENYPEFKKTSINLSKHMLLSTEIDKKINQLEDLIGSGSLKLVDERRYVKEISSLRKLKKDFGSTEQLQKSVDNDKL</sequence>
<dbReference type="EMBL" id="JAEUBG010004808">
    <property type="protein sequence ID" value="KAH3680033.1"/>
    <property type="molecule type" value="Genomic_DNA"/>
</dbReference>
<dbReference type="Proteomes" id="UP000774326">
    <property type="component" value="Unassembled WGS sequence"/>
</dbReference>
<feature type="non-terminal residue" evidence="2">
    <location>
        <position position="1"/>
    </location>
</feature>
<evidence type="ECO:0000313" key="2">
    <source>
        <dbReference type="EMBL" id="KAH3680033.1"/>
    </source>
</evidence>
<reference evidence="2" key="1">
    <citation type="journal article" date="2021" name="Open Biol.">
        <title>Shared evolutionary footprints suggest mitochondrial oxidative damage underlies multiple complex I losses in fungi.</title>
        <authorList>
            <person name="Schikora-Tamarit M.A."/>
            <person name="Marcet-Houben M."/>
            <person name="Nosek J."/>
            <person name="Gabaldon T."/>
        </authorList>
    </citation>
    <scope>NUCLEOTIDE SEQUENCE</scope>
    <source>
        <strain evidence="2">CBS2887</strain>
    </source>
</reference>
<proteinExistence type="inferred from homology"/>
<dbReference type="AlphaFoldDB" id="A0A9P8PXB3"/>
<dbReference type="InterPro" id="IPR001619">
    <property type="entry name" value="Sec1-like"/>
</dbReference>
<dbReference type="OrthoDB" id="2195113at2759"/>
<evidence type="ECO:0000313" key="3">
    <source>
        <dbReference type="Proteomes" id="UP000774326"/>
    </source>
</evidence>
<evidence type="ECO:0000256" key="1">
    <source>
        <dbReference type="ARBA" id="ARBA00009884"/>
    </source>
</evidence>
<dbReference type="GO" id="GO:0016192">
    <property type="term" value="P:vesicle-mediated transport"/>
    <property type="evidence" value="ECO:0007669"/>
    <property type="project" value="InterPro"/>
</dbReference>
<accession>A0A9P8PXB3</accession>
<comment type="caution">
    <text evidence="2">The sequence shown here is derived from an EMBL/GenBank/DDBJ whole genome shotgun (WGS) entry which is preliminary data.</text>
</comment>
<dbReference type="InterPro" id="IPR036045">
    <property type="entry name" value="Sec1-like_sf"/>
</dbReference>
<feature type="non-terminal residue" evidence="2">
    <location>
        <position position="94"/>
    </location>
</feature>
<dbReference type="SUPFAM" id="SSF56815">
    <property type="entry name" value="Sec1/munc18-like (SM) proteins"/>
    <property type="match status" value="1"/>
</dbReference>
<reference evidence="2" key="2">
    <citation type="submission" date="2021-01" db="EMBL/GenBank/DDBJ databases">
        <authorList>
            <person name="Schikora-Tamarit M.A."/>
        </authorList>
    </citation>
    <scope>NUCLEOTIDE SEQUENCE</scope>
    <source>
        <strain evidence="2">CBS2887</strain>
    </source>
</reference>
<dbReference type="Pfam" id="PF00995">
    <property type="entry name" value="Sec1"/>
    <property type="match status" value="1"/>
</dbReference>
<organism evidence="2 3">
    <name type="scientific">Wickerhamomyces pijperi</name>
    <name type="common">Yeast</name>
    <name type="synonym">Pichia pijperi</name>
    <dbReference type="NCBI Taxonomy" id="599730"/>
    <lineage>
        <taxon>Eukaryota</taxon>
        <taxon>Fungi</taxon>
        <taxon>Dikarya</taxon>
        <taxon>Ascomycota</taxon>
        <taxon>Saccharomycotina</taxon>
        <taxon>Saccharomycetes</taxon>
        <taxon>Phaffomycetales</taxon>
        <taxon>Wickerhamomycetaceae</taxon>
        <taxon>Wickerhamomyces</taxon>
    </lineage>
</organism>
<keyword evidence="3" id="KW-1185">Reference proteome</keyword>
<comment type="similarity">
    <text evidence="1">Belongs to the STXBP/unc-18/SEC1 family.</text>
</comment>
<name>A0A9P8PXB3_WICPI</name>
<gene>
    <name evidence="2" type="ORF">WICPIJ_008433</name>
</gene>